<keyword evidence="7" id="KW-0811">Translocation</keyword>
<feature type="compositionally biased region" description="Polar residues" evidence="17">
    <location>
        <begin position="117"/>
        <end position="130"/>
    </location>
</feature>
<keyword evidence="5" id="KW-0509">mRNA transport</keyword>
<feature type="coiled-coil region" evidence="16">
    <location>
        <begin position="220"/>
        <end position="247"/>
    </location>
</feature>
<dbReference type="Proteomes" id="UP000324748">
    <property type="component" value="Unassembled WGS sequence"/>
</dbReference>
<dbReference type="GO" id="GO:0015031">
    <property type="term" value="P:protein transport"/>
    <property type="evidence" value="ECO:0007669"/>
    <property type="project" value="UniProtKB-KW"/>
</dbReference>
<evidence type="ECO:0000313" key="18">
    <source>
        <dbReference type="EMBL" id="KAA1087230.1"/>
    </source>
</evidence>
<comment type="caution">
    <text evidence="18">The sequence shown here is derived from an EMBL/GenBank/DDBJ whole genome shotgun (WGS) entry which is preliminary data.</text>
</comment>
<evidence type="ECO:0000256" key="7">
    <source>
        <dbReference type="ARBA" id="ARBA00023010"/>
    </source>
</evidence>
<feature type="compositionally biased region" description="Acidic residues" evidence="17">
    <location>
        <begin position="12"/>
        <end position="22"/>
    </location>
</feature>
<feature type="compositionally biased region" description="Polar residues" evidence="17">
    <location>
        <begin position="46"/>
        <end position="83"/>
    </location>
</feature>
<dbReference type="GO" id="GO:0000822">
    <property type="term" value="F:inositol hexakisphosphate binding"/>
    <property type="evidence" value="ECO:0007669"/>
    <property type="project" value="TreeGrafter"/>
</dbReference>
<keyword evidence="4" id="KW-0813">Transport</keyword>
<name>A0A5B0NGN8_PUCGR</name>
<dbReference type="OrthoDB" id="420884at2759"/>
<evidence type="ECO:0000256" key="11">
    <source>
        <dbReference type="ARBA" id="ARBA00023242"/>
    </source>
</evidence>
<dbReference type="GO" id="GO:0031369">
    <property type="term" value="F:translation initiation factor binding"/>
    <property type="evidence" value="ECO:0007669"/>
    <property type="project" value="TreeGrafter"/>
</dbReference>
<dbReference type="GO" id="GO:0031965">
    <property type="term" value="C:nuclear membrane"/>
    <property type="evidence" value="ECO:0007669"/>
    <property type="project" value="UniProtKB-SubCell"/>
</dbReference>
<dbReference type="PANTHER" id="PTHR12960">
    <property type="entry name" value="GLE-1-RELATED"/>
    <property type="match status" value="1"/>
</dbReference>
<sequence length="687" mass="78761">MRFGVPRSDSESGAEEEEEEEERQQPPRRKQSPKNQKKLSHRHPLSKSTTNNPNDFSGTYSTPTHPSNSFLSRSLNHSLSGSTRKAHPSKSASANLGLPVPTSDTTPSPFAVVPHNLKSSTSGFPINRSSLRIRLDEQTSFSSDEGEEEDEQPDSEEEQWPIKRCDPGAPSKALESFNVPHLLPDDDPVLVWEQQERQSTYQLSIQNATARRRHFEGIHVRTLARANENNEQQHKQQMNELSQVLARIGLDKEREMRLVAEEFEKRERERARIFEALISEAEKLEQEELLRLNRIRQEEAARTAELERQELLKQQQLEERKRKEAETKRKLEQEHQDLLERQKKEAEELKLSEAQASTIKSVRDDYKKWYSTIQQFKSTVLPTVSASESFKTLCRQAKRRITPKVGQLTNGSRQIEKVILEVGGVLNETRKHDESVYLWVCNHLAKAVIRQAETEVTAKLSTVYPLGRLVVGLMMIGYPEVGTILMGRLVKKCYFVAAYRPLPEEGQSEADYRKQLGYQPENSSREESRVQYNNRMAGLVALFAAIKQTDPSDVVPSLKGVPKQEQLQRIPLELRLDSSWKWLANTLKLPLIFLTATPRVLASFLEVAGQRLFEIYGSQFIKFLKTLLDHGILNPTHPSLKFNWNDIDCKPSIFQLQGLIEDFLNKGKLLPDPHLNPTGRFYQLTYD</sequence>
<dbReference type="InterPro" id="IPR012476">
    <property type="entry name" value="GLE1"/>
</dbReference>
<keyword evidence="6" id="KW-0653">Protein transport</keyword>
<dbReference type="GO" id="GO:0005737">
    <property type="term" value="C:cytoplasm"/>
    <property type="evidence" value="ECO:0007669"/>
    <property type="project" value="UniProtKB-ARBA"/>
</dbReference>
<evidence type="ECO:0000256" key="12">
    <source>
        <dbReference type="ARBA" id="ARBA00026227"/>
    </source>
</evidence>
<evidence type="ECO:0000256" key="9">
    <source>
        <dbReference type="ARBA" id="ARBA00023132"/>
    </source>
</evidence>
<evidence type="ECO:0000256" key="14">
    <source>
        <dbReference type="ARBA" id="ARBA00075092"/>
    </source>
</evidence>
<dbReference type="GO" id="GO:0016973">
    <property type="term" value="P:poly(A)+ mRNA export from nucleus"/>
    <property type="evidence" value="ECO:0007669"/>
    <property type="project" value="InterPro"/>
</dbReference>
<keyword evidence="19" id="KW-1185">Reference proteome</keyword>
<dbReference type="Pfam" id="PF07817">
    <property type="entry name" value="GLE1"/>
    <property type="match status" value="1"/>
</dbReference>
<protein>
    <recommendedName>
        <fullName evidence="12">mRNA export factor GLE1</fullName>
    </recommendedName>
    <alternativeName>
        <fullName evidence="14">Nuclear pore protein GLE1</fullName>
    </alternativeName>
    <alternativeName>
        <fullName evidence="13">Nucleoporin GLE1</fullName>
    </alternativeName>
    <alternativeName>
        <fullName evidence="15">RNA export factor GLE1</fullName>
    </alternativeName>
</protein>
<evidence type="ECO:0000256" key="5">
    <source>
        <dbReference type="ARBA" id="ARBA00022816"/>
    </source>
</evidence>
<evidence type="ECO:0000256" key="15">
    <source>
        <dbReference type="ARBA" id="ARBA00075681"/>
    </source>
</evidence>
<evidence type="ECO:0000313" key="19">
    <source>
        <dbReference type="Proteomes" id="UP000324748"/>
    </source>
</evidence>
<proteinExistence type="inferred from homology"/>
<evidence type="ECO:0000256" key="4">
    <source>
        <dbReference type="ARBA" id="ARBA00022448"/>
    </source>
</evidence>
<feature type="compositionally biased region" description="Basic residues" evidence="17">
    <location>
        <begin position="26"/>
        <end position="45"/>
    </location>
</feature>
<feature type="region of interest" description="Disordered" evidence="17">
    <location>
        <begin position="1"/>
        <end position="175"/>
    </location>
</feature>
<keyword evidence="10" id="KW-0472">Membrane</keyword>
<evidence type="ECO:0000256" key="3">
    <source>
        <dbReference type="ARBA" id="ARBA00011056"/>
    </source>
</evidence>
<evidence type="ECO:0000256" key="1">
    <source>
        <dbReference type="ARBA" id="ARBA00004335"/>
    </source>
</evidence>
<evidence type="ECO:0000256" key="16">
    <source>
        <dbReference type="SAM" id="Coils"/>
    </source>
</evidence>
<comment type="similarity">
    <text evidence="3">Belongs to the GLE1 family.</text>
</comment>
<evidence type="ECO:0000256" key="8">
    <source>
        <dbReference type="ARBA" id="ARBA00023054"/>
    </source>
</evidence>
<dbReference type="Gene3D" id="1.25.40.510">
    <property type="entry name" value="GLE1-like"/>
    <property type="match status" value="1"/>
</dbReference>
<dbReference type="InterPro" id="IPR038506">
    <property type="entry name" value="GLE1-like_sf"/>
</dbReference>
<evidence type="ECO:0000256" key="2">
    <source>
        <dbReference type="ARBA" id="ARBA00004567"/>
    </source>
</evidence>
<dbReference type="AlphaFoldDB" id="A0A5B0NGN8"/>
<dbReference type="GO" id="GO:0044614">
    <property type="term" value="C:nuclear pore cytoplasmic filaments"/>
    <property type="evidence" value="ECO:0007669"/>
    <property type="project" value="TreeGrafter"/>
</dbReference>
<keyword evidence="11" id="KW-0539">Nucleus</keyword>
<keyword evidence="8 16" id="KW-0175">Coiled coil</keyword>
<comment type="subcellular location">
    <subcellularLocation>
        <location evidence="1">Nucleus membrane</location>
        <topology evidence="1">Peripheral membrane protein</topology>
        <orientation evidence="1">Cytoplasmic side</orientation>
    </subcellularLocation>
    <subcellularLocation>
        <location evidence="2">Nucleus</location>
        <location evidence="2">Nuclear pore complex</location>
    </subcellularLocation>
</comment>
<evidence type="ECO:0000256" key="13">
    <source>
        <dbReference type="ARBA" id="ARBA00029983"/>
    </source>
</evidence>
<dbReference type="FunFam" id="1.25.40.510:FF:000003">
    <property type="entry name" value="Nucleoporin GLE1"/>
    <property type="match status" value="1"/>
</dbReference>
<organism evidence="18 19">
    <name type="scientific">Puccinia graminis f. sp. tritici</name>
    <dbReference type="NCBI Taxonomy" id="56615"/>
    <lineage>
        <taxon>Eukaryota</taxon>
        <taxon>Fungi</taxon>
        <taxon>Dikarya</taxon>
        <taxon>Basidiomycota</taxon>
        <taxon>Pucciniomycotina</taxon>
        <taxon>Pucciniomycetes</taxon>
        <taxon>Pucciniales</taxon>
        <taxon>Pucciniaceae</taxon>
        <taxon>Puccinia</taxon>
    </lineage>
</organism>
<reference evidence="18 19" key="1">
    <citation type="submission" date="2019-05" db="EMBL/GenBank/DDBJ databases">
        <title>Emergence of the Ug99 lineage of the wheat stem rust pathogen through somatic hybridization.</title>
        <authorList>
            <person name="Li F."/>
            <person name="Upadhyaya N.M."/>
            <person name="Sperschneider J."/>
            <person name="Matny O."/>
            <person name="Nguyen-Phuc H."/>
            <person name="Mago R."/>
            <person name="Raley C."/>
            <person name="Miller M.E."/>
            <person name="Silverstein K.A.T."/>
            <person name="Henningsen E."/>
            <person name="Hirsch C.D."/>
            <person name="Visser B."/>
            <person name="Pretorius Z.A."/>
            <person name="Steffenson B.J."/>
            <person name="Schwessinger B."/>
            <person name="Dodds P.N."/>
            <person name="Figueroa M."/>
        </authorList>
    </citation>
    <scope>NUCLEOTIDE SEQUENCE [LARGE SCALE GENOMIC DNA]</scope>
    <source>
        <strain evidence="18">21-0</strain>
    </source>
</reference>
<keyword evidence="9" id="KW-0906">Nuclear pore complex</keyword>
<feature type="compositionally biased region" description="Acidic residues" evidence="17">
    <location>
        <begin position="144"/>
        <end position="159"/>
    </location>
</feature>
<evidence type="ECO:0000256" key="17">
    <source>
        <dbReference type="SAM" id="MobiDB-lite"/>
    </source>
</evidence>
<evidence type="ECO:0000256" key="6">
    <source>
        <dbReference type="ARBA" id="ARBA00022927"/>
    </source>
</evidence>
<evidence type="ECO:0000256" key="10">
    <source>
        <dbReference type="ARBA" id="ARBA00023136"/>
    </source>
</evidence>
<gene>
    <name evidence="18" type="ORF">PGT21_026244</name>
</gene>
<feature type="coiled-coil region" evidence="16">
    <location>
        <begin position="278"/>
        <end position="352"/>
    </location>
</feature>
<accession>A0A5B0NGN8</accession>
<dbReference type="EMBL" id="VSWC01000105">
    <property type="protein sequence ID" value="KAA1087230.1"/>
    <property type="molecule type" value="Genomic_DNA"/>
</dbReference>
<dbReference type="PANTHER" id="PTHR12960:SF0">
    <property type="entry name" value="MRNA EXPORT FACTOR GLE1"/>
    <property type="match status" value="1"/>
</dbReference>
<dbReference type="GO" id="GO:0005543">
    <property type="term" value="F:phospholipid binding"/>
    <property type="evidence" value="ECO:0007669"/>
    <property type="project" value="TreeGrafter"/>
</dbReference>